<dbReference type="GO" id="GO:0005737">
    <property type="term" value="C:cytoplasm"/>
    <property type="evidence" value="ECO:0007669"/>
    <property type="project" value="InterPro"/>
</dbReference>
<organism evidence="10 11">
    <name type="scientific">Tindallia californiensis</name>
    <dbReference type="NCBI Taxonomy" id="159292"/>
    <lineage>
        <taxon>Bacteria</taxon>
        <taxon>Bacillati</taxon>
        <taxon>Bacillota</taxon>
        <taxon>Clostridia</taxon>
        <taxon>Peptostreptococcales</taxon>
        <taxon>Tindalliaceae</taxon>
        <taxon>Tindallia</taxon>
    </lineage>
</organism>
<accession>A0A1H3L8E7</accession>
<dbReference type="SUPFAM" id="SSF51338">
    <property type="entry name" value="Composite domain of metallo-dependent hydrolases"/>
    <property type="match status" value="1"/>
</dbReference>
<dbReference type="PANTHER" id="PTHR11647">
    <property type="entry name" value="HYDRANTOINASE/DIHYDROPYRIMIDINASE FAMILY MEMBER"/>
    <property type="match status" value="1"/>
</dbReference>
<evidence type="ECO:0000256" key="4">
    <source>
        <dbReference type="ARBA" id="ARBA00022723"/>
    </source>
</evidence>
<dbReference type="Pfam" id="PF01979">
    <property type="entry name" value="Amidohydro_1"/>
    <property type="match status" value="1"/>
</dbReference>
<name>A0A1H3L8E7_9FIRM</name>
<dbReference type="InterPro" id="IPR011059">
    <property type="entry name" value="Metal-dep_hydrolase_composite"/>
</dbReference>
<dbReference type="SUPFAM" id="SSF51556">
    <property type="entry name" value="Metallo-dependent hydrolases"/>
    <property type="match status" value="1"/>
</dbReference>
<protein>
    <recommendedName>
        <fullName evidence="7">D-hydantoinase</fullName>
    </recommendedName>
</protein>
<comment type="similarity">
    <text evidence="2">Belongs to the metallo-dependent hydrolases superfamily. Hydantoinase/dihydropyrimidinase family.</text>
</comment>
<dbReference type="Proteomes" id="UP000199230">
    <property type="component" value="Unassembled WGS sequence"/>
</dbReference>
<comment type="PTM">
    <text evidence="8">Carbamylation allows a single lysine to coordinate two divalent metal cations.</text>
</comment>
<dbReference type="NCBIfam" id="TIGR02033">
    <property type="entry name" value="D-hydantoinase"/>
    <property type="match status" value="1"/>
</dbReference>
<keyword evidence="5" id="KW-0378">Hydrolase</keyword>
<comment type="function">
    <text evidence="6">Catalyzes the stereospecific hydrolysis of the cyclic amide bond of D-hydantoin derivatives.</text>
</comment>
<dbReference type="CDD" id="cd01314">
    <property type="entry name" value="D-HYD"/>
    <property type="match status" value="1"/>
</dbReference>
<sequence>MDLIIKNGTIVTAKDTYAADVGIKDGKVVLIGKVLRHSDAEIVDASGKLILPGAIDSNTHLGMPLNNIQAADDCASGTCAAACGGTTTIFDYVIQQPGESMMETIRKRNDLFEKGSYIDYSFNVSLTNVTPEILKEFKEAVDFGVNQFKIFMIYSKEHLMTDDGTFVKAMILAKELGARMAVHAENPYIINMHTEEFLAEGKGHPWYHYQSRQEYVETEAVKRAVYWATSFNTPLYIPHLACKEGLDEISRARNEGYDILAETCPHYLYFTNEVYKYEGAQNYVCSPPIKGPESQDALWDGIKRGDISIVATDHSPFQSHEKAAGLEDYTKIPNGVMGIENMYPYMLSEANKGRLSFNKVVEVCSSNPAHLFGCAPQKGTIAIGSDADLVVYDPEKTFVVKPEKMHSNVDHTIWDGVEFSGYPIKTFSRGKLIYDNEKFVGEKGWGQFLKRNPLY</sequence>
<dbReference type="OrthoDB" id="9765462at2"/>
<dbReference type="GO" id="GO:0046872">
    <property type="term" value="F:metal ion binding"/>
    <property type="evidence" value="ECO:0007669"/>
    <property type="project" value="UniProtKB-KW"/>
</dbReference>
<dbReference type="Gene3D" id="3.20.20.140">
    <property type="entry name" value="Metal-dependent hydrolases"/>
    <property type="match status" value="1"/>
</dbReference>
<keyword evidence="4" id="KW-0479">Metal-binding</keyword>
<evidence type="ECO:0000256" key="1">
    <source>
        <dbReference type="ARBA" id="ARBA00001947"/>
    </source>
</evidence>
<gene>
    <name evidence="10" type="ORF">SAMN05192546_10392</name>
</gene>
<reference evidence="10 11" key="1">
    <citation type="submission" date="2016-10" db="EMBL/GenBank/DDBJ databases">
        <authorList>
            <person name="de Groot N.N."/>
        </authorList>
    </citation>
    <scope>NUCLEOTIDE SEQUENCE [LARGE SCALE GENOMIC DNA]</scope>
    <source>
        <strain evidence="10 11">APO</strain>
    </source>
</reference>
<feature type="modified residue" description="N6-carboxylysine" evidence="8">
    <location>
        <position position="149"/>
    </location>
</feature>
<dbReference type="STRING" id="159292.SAMN05192546_10392"/>
<evidence type="ECO:0000256" key="6">
    <source>
        <dbReference type="ARBA" id="ARBA00055040"/>
    </source>
</evidence>
<keyword evidence="3" id="KW-0597">Phosphoprotein</keyword>
<evidence type="ECO:0000256" key="2">
    <source>
        <dbReference type="ARBA" id="ARBA00008829"/>
    </source>
</evidence>
<keyword evidence="11" id="KW-1185">Reference proteome</keyword>
<dbReference type="EMBL" id="FNPV01000003">
    <property type="protein sequence ID" value="SDY60145.1"/>
    <property type="molecule type" value="Genomic_DNA"/>
</dbReference>
<dbReference type="AlphaFoldDB" id="A0A1H3L8E7"/>
<dbReference type="RefSeq" id="WP_093311699.1">
    <property type="nucleotide sequence ID" value="NZ_FNPV01000003.1"/>
</dbReference>
<evidence type="ECO:0000256" key="5">
    <source>
        <dbReference type="ARBA" id="ARBA00022801"/>
    </source>
</evidence>
<dbReference type="InterPro" id="IPR050378">
    <property type="entry name" value="Metallo-dep_Hydrolases_sf"/>
</dbReference>
<dbReference type="PANTHER" id="PTHR11647:SF1">
    <property type="entry name" value="COLLAPSIN RESPONSE MEDIATOR PROTEIN"/>
    <property type="match status" value="1"/>
</dbReference>
<evidence type="ECO:0000313" key="11">
    <source>
        <dbReference type="Proteomes" id="UP000199230"/>
    </source>
</evidence>
<dbReference type="InterPro" id="IPR006680">
    <property type="entry name" value="Amidohydro-rel"/>
</dbReference>
<dbReference type="Gene3D" id="2.30.40.10">
    <property type="entry name" value="Urease, subunit C, domain 1"/>
    <property type="match status" value="1"/>
</dbReference>
<dbReference type="GO" id="GO:0016810">
    <property type="term" value="F:hydrolase activity, acting on carbon-nitrogen (but not peptide) bonds"/>
    <property type="evidence" value="ECO:0007669"/>
    <property type="project" value="InterPro"/>
</dbReference>
<comment type="cofactor">
    <cofactor evidence="1">
        <name>Zn(2+)</name>
        <dbReference type="ChEBI" id="CHEBI:29105"/>
    </cofactor>
</comment>
<dbReference type="InterPro" id="IPR011778">
    <property type="entry name" value="Hydantoinase/dihydroPyrase"/>
</dbReference>
<evidence type="ECO:0000259" key="9">
    <source>
        <dbReference type="Pfam" id="PF01979"/>
    </source>
</evidence>
<feature type="domain" description="Amidohydrolase-related" evidence="9">
    <location>
        <begin position="50"/>
        <end position="432"/>
    </location>
</feature>
<evidence type="ECO:0000256" key="3">
    <source>
        <dbReference type="ARBA" id="ARBA00022553"/>
    </source>
</evidence>
<dbReference type="FunFam" id="3.20.20.140:FF:000217">
    <property type="entry name" value="Dihydropyrimidinase-related protein 1"/>
    <property type="match status" value="1"/>
</dbReference>
<evidence type="ECO:0000256" key="8">
    <source>
        <dbReference type="PIRSR" id="PIRSR611778-50"/>
    </source>
</evidence>
<evidence type="ECO:0000256" key="7">
    <source>
        <dbReference type="ARBA" id="ARBA00068457"/>
    </source>
</evidence>
<dbReference type="InterPro" id="IPR032466">
    <property type="entry name" value="Metal_Hydrolase"/>
</dbReference>
<proteinExistence type="inferred from homology"/>
<evidence type="ECO:0000313" key="10">
    <source>
        <dbReference type="EMBL" id="SDY60145.1"/>
    </source>
</evidence>